<dbReference type="OrthoDB" id="5955317at2759"/>
<dbReference type="PANTHER" id="PTHR20988">
    <property type="entry name" value="TRANSMEMBRANE PROTEIN 183A-RELATED"/>
    <property type="match status" value="1"/>
</dbReference>
<dbReference type="Proteomes" id="UP000887568">
    <property type="component" value="Unplaced"/>
</dbReference>
<feature type="region of interest" description="Disordered" evidence="1">
    <location>
        <begin position="1"/>
        <end position="37"/>
    </location>
</feature>
<dbReference type="GO" id="GO:0019005">
    <property type="term" value="C:SCF ubiquitin ligase complex"/>
    <property type="evidence" value="ECO:0007669"/>
    <property type="project" value="TreeGrafter"/>
</dbReference>
<dbReference type="InterPro" id="IPR026509">
    <property type="entry name" value="TMEM183"/>
</dbReference>
<dbReference type="AlphaFoldDB" id="A0A913ZRL2"/>
<accession>A0A913ZRL2</accession>
<evidence type="ECO:0000256" key="1">
    <source>
        <dbReference type="SAM" id="MobiDB-lite"/>
    </source>
</evidence>
<keyword evidence="3" id="KW-1185">Reference proteome</keyword>
<protein>
    <recommendedName>
        <fullName evidence="4">Transmembrane protein 183</fullName>
    </recommendedName>
</protein>
<organism evidence="2 3">
    <name type="scientific">Patiria miniata</name>
    <name type="common">Bat star</name>
    <name type="synonym">Asterina miniata</name>
    <dbReference type="NCBI Taxonomy" id="46514"/>
    <lineage>
        <taxon>Eukaryota</taxon>
        <taxon>Metazoa</taxon>
        <taxon>Echinodermata</taxon>
        <taxon>Eleutherozoa</taxon>
        <taxon>Asterozoa</taxon>
        <taxon>Asteroidea</taxon>
        <taxon>Valvatacea</taxon>
        <taxon>Valvatida</taxon>
        <taxon>Asterinidae</taxon>
        <taxon>Patiria</taxon>
    </lineage>
</organism>
<evidence type="ECO:0008006" key="4">
    <source>
        <dbReference type="Google" id="ProtNLM"/>
    </source>
</evidence>
<dbReference type="PANTHER" id="PTHR20988:SF2">
    <property type="entry name" value="TRANSMEMBRANE PROTEIN 183A-RELATED"/>
    <property type="match status" value="1"/>
</dbReference>
<reference evidence="2" key="1">
    <citation type="submission" date="2022-11" db="UniProtKB">
        <authorList>
            <consortium name="EnsemblMetazoa"/>
        </authorList>
    </citation>
    <scope>IDENTIFICATION</scope>
</reference>
<dbReference type="RefSeq" id="XP_038053795.1">
    <property type="nucleotide sequence ID" value="XM_038197867.1"/>
</dbReference>
<name>A0A913ZRL2_PATMI</name>
<proteinExistence type="predicted"/>
<sequence length="433" mass="49490">MPGRHRQTNRNKKSPPHNRDSKDRFSGSNSDGWQRSKLKGRNCRTTLLFSHEKDVTIDAYADNASSQALASRTSKATAISVNKEFKQIESASAILAAKAEEEIVDDWYERAFSDEEDARSGDVVDLGDEARGEGAEMEITIQEPNLPELENGHTVPLEKGKTLTPSYTGTHVYPSVIWYLVSPFIYPEDVATFACLCRDTYALTNTAAFWRKLYFRYYSTKAASNLPKELYPTSIERTFGLRSLVIRALQFLYPPFVRRSATKVTGLFSSNSLETLEGRIFMYHVSKRKAGNHIYYLKFQQSGLINSASPNVFDPDIQFNNHCGQCILMAKCKQSHHLEPERIMGKELTHASVQLGSGMSYSRLKLEFEEPSIGRGRPKNRRYSDRRREKTCVVLDPVVCVRVFHWWHPHFHEEFRTCEGAVSTYNMNIWNGR</sequence>
<evidence type="ECO:0000313" key="3">
    <source>
        <dbReference type="Proteomes" id="UP000887568"/>
    </source>
</evidence>
<evidence type="ECO:0000313" key="2">
    <source>
        <dbReference type="EnsemblMetazoa" id="XP_038053795.1"/>
    </source>
</evidence>
<dbReference type="GeneID" id="119726241"/>
<dbReference type="OMA" id="HEEFRTC"/>
<feature type="compositionally biased region" description="Basic residues" evidence="1">
    <location>
        <begin position="1"/>
        <end position="16"/>
    </location>
</feature>
<dbReference type="GO" id="GO:0031647">
    <property type="term" value="P:regulation of protein stability"/>
    <property type="evidence" value="ECO:0007669"/>
    <property type="project" value="TreeGrafter"/>
</dbReference>
<dbReference type="EnsemblMetazoa" id="XM_038197867.1">
    <property type="protein sequence ID" value="XP_038053795.1"/>
    <property type="gene ID" value="LOC119726241"/>
</dbReference>